<feature type="domain" description="Bacteriophage Mu Gp45 N-terminal" evidence="2">
    <location>
        <begin position="22"/>
        <end position="88"/>
    </location>
</feature>
<dbReference type="Proteomes" id="UP000216164">
    <property type="component" value="Unassembled WGS sequence"/>
</dbReference>
<gene>
    <name evidence="3" type="ORF">B7R77_03110</name>
</gene>
<proteinExistence type="predicted"/>
<feature type="region of interest" description="Disordered" evidence="1">
    <location>
        <begin position="181"/>
        <end position="200"/>
    </location>
</feature>
<comment type="caution">
    <text evidence="3">The sequence shown here is derived from an EMBL/GenBank/DDBJ whole genome shotgun (WGS) entry which is preliminary data.</text>
</comment>
<dbReference type="EMBL" id="NCTK01000001">
    <property type="protein sequence ID" value="OYQ12344.1"/>
    <property type="molecule type" value="Genomic_DNA"/>
</dbReference>
<dbReference type="InterPro" id="IPR014462">
    <property type="entry name" value="Phage_Mu_Gp45"/>
</dbReference>
<evidence type="ECO:0000313" key="4">
    <source>
        <dbReference type="Proteomes" id="UP000216164"/>
    </source>
</evidence>
<evidence type="ECO:0000256" key="1">
    <source>
        <dbReference type="SAM" id="MobiDB-lite"/>
    </source>
</evidence>
<evidence type="ECO:0000313" key="3">
    <source>
        <dbReference type="EMBL" id="OYQ12344.1"/>
    </source>
</evidence>
<accession>A0AAP7ZL43</accession>
<sequence length="200" mass="21403">MQVSDVQRILDRGLNRIRHAFRGTLTRVNNAPDLQLVQGTGMAGEGIQDNELWQQFGFSSNPPAGTQFVVLPIGGKTTQGVILATENGQFRFKPLKTGEAVVFNAFGDYVVLRDSRVTEINCDTLLVKAATKVRFETPAVETPGTLHADGNISGGANVTAAADVADQGGTKTMASMRVAHNTHHHTEHDGPQCSLPDVLA</sequence>
<dbReference type="PIRSF" id="PIRSF012337">
    <property type="entry name" value="gp45"/>
    <property type="match status" value="1"/>
</dbReference>
<protein>
    <recommendedName>
        <fullName evidence="2">Bacteriophage Mu Gp45 N-terminal domain-containing protein</fullName>
    </recommendedName>
</protein>
<name>A0AAP7ZL43_RALSL</name>
<dbReference type="InterPro" id="IPR013046">
    <property type="entry name" value="GpV/Gp45"/>
</dbReference>
<evidence type="ECO:0000259" key="2">
    <source>
        <dbReference type="Pfam" id="PF06890"/>
    </source>
</evidence>
<dbReference type="InterPro" id="IPR053861">
    <property type="entry name" value="Phage_Mu_Gp45_N"/>
</dbReference>
<reference evidence="3 4" key="1">
    <citation type="submission" date="2017-04" db="EMBL/GenBank/DDBJ databases">
        <title>Genome Announcement: Closed genomes of Ralstonia solanacearum strains K60, UW551, and UW700.</title>
        <authorList>
            <person name="Hayes M."/>
            <person name="Macintyre A.M."/>
            <person name="Allen C."/>
        </authorList>
    </citation>
    <scope>NUCLEOTIDE SEQUENCE [LARGE SCALE GENOMIC DNA]</scope>
    <source>
        <strain evidence="3 4">UW25</strain>
    </source>
</reference>
<organism evidence="3 4">
    <name type="scientific">Ralstonia solanacearum K60</name>
    <dbReference type="NCBI Taxonomy" id="1091042"/>
    <lineage>
        <taxon>Bacteria</taxon>
        <taxon>Pseudomonadati</taxon>
        <taxon>Pseudomonadota</taxon>
        <taxon>Betaproteobacteria</taxon>
        <taxon>Burkholderiales</taxon>
        <taxon>Burkholderiaceae</taxon>
        <taxon>Ralstonia</taxon>
        <taxon>Ralstonia solanacearum species complex</taxon>
    </lineage>
</organism>
<dbReference type="NCBIfam" id="TIGR01644">
    <property type="entry name" value="phage_P2_V"/>
    <property type="match status" value="1"/>
</dbReference>
<dbReference type="RefSeq" id="WP_003268769.1">
    <property type="nucleotide sequence ID" value="NZ_NCTK01000001.1"/>
</dbReference>
<dbReference type="AlphaFoldDB" id="A0AAP7ZL43"/>
<dbReference type="Pfam" id="PF06890">
    <property type="entry name" value="Phage_Mu_Gp45"/>
    <property type="match status" value="1"/>
</dbReference>